<organism evidence="2 3">
    <name type="scientific">Candidatus Falkowbacteria bacterium RIFCSPHIGHO2_02_FULL_45_15</name>
    <dbReference type="NCBI Taxonomy" id="1797987"/>
    <lineage>
        <taxon>Bacteria</taxon>
        <taxon>Candidatus Falkowiibacteriota</taxon>
    </lineage>
</organism>
<feature type="domain" description="NAD-dependent epimerase/dehydratase" evidence="1">
    <location>
        <begin position="3"/>
        <end position="228"/>
    </location>
</feature>
<comment type="caution">
    <text evidence="2">The sequence shown here is derived from an EMBL/GenBank/DDBJ whole genome shotgun (WGS) entry which is preliminary data.</text>
</comment>
<name>A0A1F5RJR0_9BACT</name>
<reference evidence="2 3" key="1">
    <citation type="journal article" date="2016" name="Nat. Commun.">
        <title>Thousands of microbial genomes shed light on interconnected biogeochemical processes in an aquifer system.</title>
        <authorList>
            <person name="Anantharaman K."/>
            <person name="Brown C.T."/>
            <person name="Hug L.A."/>
            <person name="Sharon I."/>
            <person name="Castelle C.J."/>
            <person name="Probst A.J."/>
            <person name="Thomas B.C."/>
            <person name="Singh A."/>
            <person name="Wilkins M.J."/>
            <person name="Karaoz U."/>
            <person name="Brodie E.L."/>
            <person name="Williams K.H."/>
            <person name="Hubbard S.S."/>
            <person name="Banfield J.F."/>
        </authorList>
    </citation>
    <scope>NUCLEOTIDE SEQUENCE [LARGE SCALE GENOMIC DNA]</scope>
</reference>
<proteinExistence type="predicted"/>
<dbReference type="SUPFAM" id="SSF51735">
    <property type="entry name" value="NAD(P)-binding Rossmann-fold domains"/>
    <property type="match status" value="1"/>
</dbReference>
<dbReference type="Proteomes" id="UP000177691">
    <property type="component" value="Unassembled WGS sequence"/>
</dbReference>
<dbReference type="InterPro" id="IPR036291">
    <property type="entry name" value="NAD(P)-bd_dom_sf"/>
</dbReference>
<dbReference type="InterPro" id="IPR050177">
    <property type="entry name" value="Lipid_A_modif_metabolic_enz"/>
</dbReference>
<dbReference type="EMBL" id="MFFU01000062">
    <property type="protein sequence ID" value="OGF14629.1"/>
    <property type="molecule type" value="Genomic_DNA"/>
</dbReference>
<dbReference type="AlphaFoldDB" id="A0A1F5RJR0"/>
<dbReference type="InterPro" id="IPR001509">
    <property type="entry name" value="Epimerase_deHydtase"/>
</dbReference>
<gene>
    <name evidence="2" type="ORF">A3D54_01660</name>
</gene>
<evidence type="ECO:0000259" key="1">
    <source>
        <dbReference type="Pfam" id="PF01370"/>
    </source>
</evidence>
<dbReference type="Gene3D" id="3.40.50.720">
    <property type="entry name" value="NAD(P)-binding Rossmann-like Domain"/>
    <property type="match status" value="1"/>
</dbReference>
<dbReference type="PANTHER" id="PTHR43245:SF13">
    <property type="entry name" value="UDP-D-APIOSE_UDP-D-XYLOSE SYNTHASE 2"/>
    <property type="match status" value="1"/>
</dbReference>
<dbReference type="Pfam" id="PF01370">
    <property type="entry name" value="Epimerase"/>
    <property type="match status" value="1"/>
</dbReference>
<evidence type="ECO:0000313" key="3">
    <source>
        <dbReference type="Proteomes" id="UP000177691"/>
    </source>
</evidence>
<protein>
    <recommendedName>
        <fullName evidence="1">NAD-dependent epimerase/dehydratase domain-containing protein</fullName>
    </recommendedName>
</protein>
<dbReference type="PANTHER" id="PTHR43245">
    <property type="entry name" value="BIFUNCTIONAL POLYMYXIN RESISTANCE PROTEIN ARNA"/>
    <property type="match status" value="1"/>
</dbReference>
<accession>A0A1F5RJR0</accession>
<sequence>MRVVITGAQGFIGTNLVTRLAKKNFDIIAVDKNQPPDKPLGGVMYHQTDLSHPADLMPDHEEGRQFILIHLAWNTQRNALFQPQSEQISYLAGILDYWKDKGLTYLIVTGSAEEYGQRAGTLKEDDGPSGELSPYGWSKHAAYLLTKTWAQQNNIPVTWFRPFTVYGAAGQTGQMLIPYALNKALAKEPAQFTDGRQKRDFIHIDDVISAIILALHKSPKKFNTINLGSGQPTQVKDIIESIAVHFQVQSLFELGAIAQKPNAPPIQIADINKAIQILNWQPTISIKKGLSLLYKEYIK</sequence>
<evidence type="ECO:0000313" key="2">
    <source>
        <dbReference type="EMBL" id="OGF14629.1"/>
    </source>
</evidence>